<comment type="caution">
    <text evidence="2">The sequence shown here is derived from an EMBL/GenBank/DDBJ whole genome shotgun (WGS) entry which is preliminary data.</text>
</comment>
<accession>A0A2U2N1A9</accession>
<evidence type="ECO:0000313" key="2">
    <source>
        <dbReference type="EMBL" id="PWG62837.1"/>
    </source>
</evidence>
<sequence length="129" mass="14395">MADEPMPPWFRAVVGEGIQRLVAIGLPGGPGWDSIKLTAQAWGEALWEAPVQWDEKADSARLQAAFKRAGRTCERWPTPRQVLEMMPSRPQPRALPAPQMSRQQRERNSRRLRAALRKALSQGGSQAGE</sequence>
<name>A0A2U2N1A9_9GAMM</name>
<gene>
    <name evidence="2" type="ORF">DEM34_10750</name>
</gene>
<evidence type="ECO:0000313" key="3">
    <source>
        <dbReference type="Proteomes" id="UP000245474"/>
    </source>
</evidence>
<proteinExistence type="predicted"/>
<dbReference type="RefSeq" id="WP_109678816.1">
    <property type="nucleotide sequence ID" value="NZ_CP086615.1"/>
</dbReference>
<dbReference type="AlphaFoldDB" id="A0A2U2N1A9"/>
<feature type="region of interest" description="Disordered" evidence="1">
    <location>
        <begin position="83"/>
        <end position="111"/>
    </location>
</feature>
<organism evidence="2 3">
    <name type="scientific">Sediminicurvatus halobius</name>
    <dbReference type="NCBI Taxonomy" id="2182432"/>
    <lineage>
        <taxon>Bacteria</taxon>
        <taxon>Pseudomonadati</taxon>
        <taxon>Pseudomonadota</taxon>
        <taxon>Gammaproteobacteria</taxon>
        <taxon>Chromatiales</taxon>
        <taxon>Ectothiorhodospiraceae</taxon>
        <taxon>Sediminicurvatus</taxon>
    </lineage>
</organism>
<reference evidence="2 3" key="1">
    <citation type="submission" date="2018-05" db="EMBL/GenBank/DDBJ databases">
        <title>Spiribacter halobius sp. nov., a moderately halophilic bacterium isolated from marine solar saltern.</title>
        <authorList>
            <person name="Zheng W.-S."/>
            <person name="Lu D.-C."/>
            <person name="Du Z.-J."/>
        </authorList>
    </citation>
    <scope>NUCLEOTIDE SEQUENCE [LARGE SCALE GENOMIC DNA]</scope>
    <source>
        <strain evidence="2 3">E85</strain>
    </source>
</reference>
<dbReference type="EMBL" id="QFFI01000015">
    <property type="protein sequence ID" value="PWG62837.1"/>
    <property type="molecule type" value="Genomic_DNA"/>
</dbReference>
<protein>
    <submittedName>
        <fullName evidence="2">Uncharacterized protein</fullName>
    </submittedName>
</protein>
<keyword evidence="3" id="KW-1185">Reference proteome</keyword>
<evidence type="ECO:0000256" key="1">
    <source>
        <dbReference type="SAM" id="MobiDB-lite"/>
    </source>
</evidence>
<dbReference type="OrthoDB" id="5676440at2"/>
<dbReference type="Proteomes" id="UP000245474">
    <property type="component" value="Unassembled WGS sequence"/>
</dbReference>